<dbReference type="Pfam" id="PF01315">
    <property type="entry name" value="Ald_Xan_dh_C"/>
    <property type="match status" value="1"/>
</dbReference>
<dbReference type="Pfam" id="PF20256">
    <property type="entry name" value="MoCoBD_2"/>
    <property type="match status" value="2"/>
</dbReference>
<keyword evidence="1" id="KW-0500">Molybdenum</keyword>
<dbReference type="InterPro" id="IPR046867">
    <property type="entry name" value="AldOxase/xan_DH_MoCoBD2"/>
</dbReference>
<dbReference type="Pfam" id="PF02738">
    <property type="entry name" value="MoCoBD_1"/>
    <property type="match status" value="1"/>
</dbReference>
<evidence type="ECO:0000313" key="4">
    <source>
        <dbReference type="EMBL" id="MDT0614915.1"/>
    </source>
</evidence>
<dbReference type="PANTHER" id="PTHR11908:SF132">
    <property type="entry name" value="ALDEHYDE OXIDASE 1-RELATED"/>
    <property type="match status" value="1"/>
</dbReference>
<comment type="caution">
    <text evidence="4">The sequence shown here is derived from an EMBL/GenBank/DDBJ whole genome shotgun (WGS) entry which is preliminary data.</text>
</comment>
<dbReference type="PANTHER" id="PTHR11908">
    <property type="entry name" value="XANTHINE DEHYDROGENASE"/>
    <property type="match status" value="1"/>
</dbReference>
<dbReference type="SUPFAM" id="SSF54665">
    <property type="entry name" value="CO dehydrogenase molybdoprotein N-domain-like"/>
    <property type="match status" value="1"/>
</dbReference>
<proteinExistence type="predicted"/>
<evidence type="ECO:0000256" key="2">
    <source>
        <dbReference type="ARBA" id="ARBA00023002"/>
    </source>
</evidence>
<evidence type="ECO:0000259" key="3">
    <source>
        <dbReference type="SMART" id="SM01008"/>
    </source>
</evidence>
<organism evidence="4 5">
    <name type="scientific">Streptomyces lancefieldiae</name>
    <dbReference type="NCBI Taxonomy" id="3075520"/>
    <lineage>
        <taxon>Bacteria</taxon>
        <taxon>Bacillati</taxon>
        <taxon>Actinomycetota</taxon>
        <taxon>Actinomycetes</taxon>
        <taxon>Kitasatosporales</taxon>
        <taxon>Streptomycetaceae</taxon>
        <taxon>Streptomyces</taxon>
    </lineage>
</organism>
<dbReference type="RefSeq" id="WP_311580835.1">
    <property type="nucleotide sequence ID" value="NZ_JAVRFH010000049.1"/>
</dbReference>
<dbReference type="SMART" id="SM01008">
    <property type="entry name" value="Ald_Xan_dh_C"/>
    <property type="match status" value="1"/>
</dbReference>
<name>A0ABU3AYJ0_9ACTN</name>
<dbReference type="InterPro" id="IPR000674">
    <property type="entry name" value="Ald_Oxase/Xan_DH_a/b"/>
</dbReference>
<dbReference type="Proteomes" id="UP001180724">
    <property type="component" value="Unassembled WGS sequence"/>
</dbReference>
<dbReference type="InterPro" id="IPR016208">
    <property type="entry name" value="Ald_Oxase/xanthine_DH-like"/>
</dbReference>
<reference evidence="4" key="1">
    <citation type="submission" date="2024-05" db="EMBL/GenBank/DDBJ databases">
        <title>30 novel species of actinomycetes from the DSMZ collection.</title>
        <authorList>
            <person name="Nouioui I."/>
        </authorList>
    </citation>
    <scope>NUCLEOTIDE SEQUENCE</scope>
    <source>
        <strain evidence="4">DSM 40712</strain>
    </source>
</reference>
<dbReference type="EMBL" id="JAVRFH010000049">
    <property type="protein sequence ID" value="MDT0614915.1"/>
    <property type="molecule type" value="Genomic_DNA"/>
</dbReference>
<feature type="domain" description="Aldehyde oxidase/xanthine dehydrogenase a/b hammerhead" evidence="3">
    <location>
        <begin position="22"/>
        <end position="126"/>
    </location>
</feature>
<dbReference type="InterPro" id="IPR008274">
    <property type="entry name" value="AldOxase/xan_DH_MoCoBD1"/>
</dbReference>
<dbReference type="InterPro" id="IPR036856">
    <property type="entry name" value="Ald_Oxase/Xan_DH_a/b_sf"/>
</dbReference>
<accession>A0ABU3AYJ0</accession>
<dbReference type="Gene3D" id="3.90.1170.50">
    <property type="entry name" value="Aldehyde oxidase/xanthine dehydrogenase, a/b hammerhead"/>
    <property type="match status" value="1"/>
</dbReference>
<sequence>MTGTETVLGAPVERLEGREKVTGTARYAAEYDAPGRAQAWPVPAAVARGRVTGVDTAAALALPGVVAVLTHENAPRLADPEDPTLAVLQSPQVPHRGWFVGLVVAETLEAARAGADAVRVTYEEEGHDVTLTASHPEAYVPETANGGFPAVTEQGDPDGAFDSSATRLDVEYRIPPLHNHPMEPHTSTAQWVGDRLVVHSSSQGSSAVRTELARMFEMPEDRITVRAEHVGGGFGSKGTPRVEVVLAAMAARQTDRPVTVALPRRYLAAVVGHRAPTLHRLRLGADPDGRLTSLVHEVTTQTSRVKEFVEQAAVPARVMYAAPALRTLHRVVRLDVPTPSWMRAPGECPGMYALESAVDELAAELHVDPVELRIRNEPETEPDSGKPFSSRHLVECLREGARRFGWQDRDPRSRSAGPLLVGSGVAAATYPVMASPCVASARALPDGGFLVRVNATDIGTGARTVLAQIAADALGAPLDRVRIEVADSDIGFAPMAGGSSGTASWGWAVHEACVRLTDRLAGHSGPLPDEGITADADTSGTADAESPFARHAFGAHFAEVTVDTVSGEVRVTRLLGVFAAGRILNSRTARSQFIGGMTMGLGMALTEDSTMDPAFGDFAERDLASYHVPAHADVADVQAYWLDEDDDHLNPMGSKGIGEIGIVGSAAAIGNAVHHATGIRFRELPLTPHRVLTGLLEHEHPAGMLGV</sequence>
<gene>
    <name evidence="4" type="ORF">RM812_32610</name>
</gene>
<keyword evidence="5" id="KW-1185">Reference proteome</keyword>
<dbReference type="Gene3D" id="3.30.365.10">
    <property type="entry name" value="Aldehyde oxidase/xanthine dehydrogenase, molybdopterin binding domain"/>
    <property type="match status" value="4"/>
</dbReference>
<protein>
    <submittedName>
        <fullName evidence="4">Xanthine dehydrogenase family protein molybdopterin-binding subunit</fullName>
    </submittedName>
</protein>
<dbReference type="SUPFAM" id="SSF56003">
    <property type="entry name" value="Molybdenum cofactor-binding domain"/>
    <property type="match status" value="1"/>
</dbReference>
<keyword evidence="2" id="KW-0560">Oxidoreductase</keyword>
<dbReference type="InterPro" id="IPR037165">
    <property type="entry name" value="AldOxase/xan_DH_Mopterin-bd_sf"/>
</dbReference>
<evidence type="ECO:0000256" key="1">
    <source>
        <dbReference type="ARBA" id="ARBA00022505"/>
    </source>
</evidence>
<evidence type="ECO:0000313" key="5">
    <source>
        <dbReference type="Proteomes" id="UP001180724"/>
    </source>
</evidence>